<dbReference type="UniPathway" id="UPA00655">
    <property type="reaction ID" value="UER00711"/>
</dbReference>
<dbReference type="GO" id="GO:0016743">
    <property type="term" value="F:carboxyl- or carbamoyltransferase activity"/>
    <property type="evidence" value="ECO:0007669"/>
    <property type="project" value="UniProtKB-UniRule"/>
</dbReference>
<evidence type="ECO:0000313" key="12">
    <source>
        <dbReference type="EMBL" id="RED15925.1"/>
    </source>
</evidence>
<accession>A0A3D9FDM0</accession>
<dbReference type="InterPro" id="IPR001095">
    <property type="entry name" value="Acetyl_CoA_COase_a_su"/>
</dbReference>
<keyword evidence="10" id="KW-0963">Cytoplasm</keyword>
<dbReference type="NCBIfam" id="TIGR00513">
    <property type="entry name" value="accA"/>
    <property type="match status" value="1"/>
</dbReference>
<feature type="domain" description="CoA carboxyltransferase C-terminal" evidence="11">
    <location>
        <begin position="56"/>
        <end position="310"/>
    </location>
</feature>
<dbReference type="Pfam" id="PF03255">
    <property type="entry name" value="ACCA"/>
    <property type="match status" value="1"/>
</dbReference>
<evidence type="ECO:0000256" key="4">
    <source>
        <dbReference type="ARBA" id="ARBA00022741"/>
    </source>
</evidence>
<evidence type="ECO:0000313" key="13">
    <source>
        <dbReference type="Proteomes" id="UP000256310"/>
    </source>
</evidence>
<dbReference type="Gene3D" id="3.90.226.10">
    <property type="entry name" value="2-enoyl-CoA Hydratase, Chain A, domain 1"/>
    <property type="match status" value="1"/>
</dbReference>
<comment type="function">
    <text evidence="10">Component of the acetyl coenzyme A carboxylase (ACC) complex. First, biotin carboxylase catalyzes the carboxylation of biotin on its carrier protein (BCCP) and then the CO(2) group is transferred by the carboxyltransferase to acetyl-CoA to form malonyl-CoA.</text>
</comment>
<keyword evidence="2 10" id="KW-0444">Lipid biosynthesis</keyword>
<sequence>MPVIPSLTRPTGRLNRATMQHYLDFEKPIADLQARVAELRTTADSGSLNIDGEVKRLEAKSEKMLRDTYERLTPWQKTQVARHPDRPHFKDYVAGFVEDFMPLAGDRGFSDDLAIIGGFGRIHGRRVLVMGHEKGDNTESRLRHNFGMAKPEGYRKAIRLMKLADRFGLPVVTLVDTPGAFPGIQAEERAQAEAIARSTETCLQLKVPIVAAIVGEGGSGGAIALSSANTVLMFEHAIYSVISPEGCASILWRTADKAADAAEAMRISAPELKKLGVIDRVVAEPVGGAHREPDAAIAALGKAISDELGKLAGVSGEKIRLKRRAKFLDMGK</sequence>
<protein>
    <recommendedName>
        <fullName evidence="10">Acetyl-coenzyme A carboxylase carboxyl transferase subunit alpha</fullName>
        <shortName evidence="10">ACCase subunit alpha</shortName>
        <shortName evidence="10">Acetyl-CoA carboxylase carboxyltransferase subunit alpha</shortName>
        <ecNumber evidence="10">2.1.3.15</ecNumber>
    </recommendedName>
</protein>
<evidence type="ECO:0000256" key="10">
    <source>
        <dbReference type="HAMAP-Rule" id="MF_00823"/>
    </source>
</evidence>
<dbReference type="SUPFAM" id="SSF52096">
    <property type="entry name" value="ClpP/crotonase"/>
    <property type="match status" value="1"/>
</dbReference>
<dbReference type="InterPro" id="IPR011763">
    <property type="entry name" value="COA_CT_C"/>
</dbReference>
<proteinExistence type="inferred from homology"/>
<dbReference type="PROSITE" id="PS50989">
    <property type="entry name" value="COA_CT_CTER"/>
    <property type="match status" value="1"/>
</dbReference>
<dbReference type="EMBL" id="QRDP01000004">
    <property type="protein sequence ID" value="RED15925.1"/>
    <property type="molecule type" value="Genomic_DNA"/>
</dbReference>
<keyword evidence="8 10" id="KW-0275">Fatty acid biosynthesis</keyword>
<dbReference type="InterPro" id="IPR029045">
    <property type="entry name" value="ClpP/crotonase-like_dom_sf"/>
</dbReference>
<evidence type="ECO:0000256" key="1">
    <source>
        <dbReference type="ARBA" id="ARBA00004956"/>
    </source>
</evidence>
<dbReference type="GO" id="GO:0006633">
    <property type="term" value="P:fatty acid biosynthetic process"/>
    <property type="evidence" value="ECO:0007669"/>
    <property type="project" value="UniProtKB-KW"/>
</dbReference>
<comment type="caution">
    <text evidence="12">The sequence shown here is derived from an EMBL/GenBank/DDBJ whole genome shotgun (WGS) entry which is preliminary data.</text>
</comment>
<dbReference type="PRINTS" id="PR01069">
    <property type="entry name" value="ACCCTRFRASEA"/>
</dbReference>
<keyword evidence="6 10" id="KW-0067">ATP-binding</keyword>
<keyword evidence="4 10" id="KW-0547">Nucleotide-binding</keyword>
<evidence type="ECO:0000256" key="3">
    <source>
        <dbReference type="ARBA" id="ARBA00022679"/>
    </source>
</evidence>
<dbReference type="GO" id="GO:0003989">
    <property type="term" value="F:acetyl-CoA carboxylase activity"/>
    <property type="evidence" value="ECO:0007669"/>
    <property type="project" value="InterPro"/>
</dbReference>
<dbReference type="EC" id="2.1.3.15" evidence="10"/>
<comment type="pathway">
    <text evidence="1 10">Lipid metabolism; malonyl-CoA biosynthesis; malonyl-CoA from acetyl-CoA: step 1/1.</text>
</comment>
<organism evidence="12 13">
    <name type="scientific">Parasphingopyxis lamellibrachiae</name>
    <dbReference type="NCBI Taxonomy" id="680125"/>
    <lineage>
        <taxon>Bacteria</taxon>
        <taxon>Pseudomonadati</taxon>
        <taxon>Pseudomonadota</taxon>
        <taxon>Alphaproteobacteria</taxon>
        <taxon>Sphingomonadales</taxon>
        <taxon>Sphingomonadaceae</taxon>
        <taxon>Parasphingopyxis</taxon>
    </lineage>
</organism>
<dbReference type="AlphaFoldDB" id="A0A3D9FDM0"/>
<evidence type="ECO:0000256" key="9">
    <source>
        <dbReference type="ARBA" id="ARBA00049152"/>
    </source>
</evidence>
<dbReference type="HAMAP" id="MF_00823">
    <property type="entry name" value="AcetylCoA_CT_alpha"/>
    <property type="match status" value="1"/>
</dbReference>
<dbReference type="PANTHER" id="PTHR42853">
    <property type="entry name" value="ACETYL-COENZYME A CARBOXYLASE CARBOXYL TRANSFERASE SUBUNIT ALPHA"/>
    <property type="match status" value="1"/>
</dbReference>
<dbReference type="GO" id="GO:0005524">
    <property type="term" value="F:ATP binding"/>
    <property type="evidence" value="ECO:0007669"/>
    <property type="project" value="UniProtKB-KW"/>
</dbReference>
<comment type="catalytic activity">
    <reaction evidence="9 10">
        <text>N(6)-carboxybiotinyl-L-lysyl-[protein] + acetyl-CoA = N(6)-biotinyl-L-lysyl-[protein] + malonyl-CoA</text>
        <dbReference type="Rhea" id="RHEA:54728"/>
        <dbReference type="Rhea" id="RHEA-COMP:10505"/>
        <dbReference type="Rhea" id="RHEA-COMP:10506"/>
        <dbReference type="ChEBI" id="CHEBI:57288"/>
        <dbReference type="ChEBI" id="CHEBI:57384"/>
        <dbReference type="ChEBI" id="CHEBI:83144"/>
        <dbReference type="ChEBI" id="CHEBI:83145"/>
        <dbReference type="EC" id="2.1.3.15"/>
    </reaction>
</comment>
<evidence type="ECO:0000259" key="11">
    <source>
        <dbReference type="PROSITE" id="PS50989"/>
    </source>
</evidence>
<dbReference type="NCBIfam" id="NF004344">
    <property type="entry name" value="PRK05724.1"/>
    <property type="match status" value="1"/>
</dbReference>
<dbReference type="GO" id="GO:0009317">
    <property type="term" value="C:acetyl-CoA carboxylase complex"/>
    <property type="evidence" value="ECO:0007669"/>
    <property type="project" value="InterPro"/>
</dbReference>
<dbReference type="Proteomes" id="UP000256310">
    <property type="component" value="Unassembled WGS sequence"/>
</dbReference>
<gene>
    <name evidence="10" type="primary">accA</name>
    <name evidence="12" type="ORF">DFR46_0934</name>
</gene>
<dbReference type="GO" id="GO:2001295">
    <property type="term" value="P:malonyl-CoA biosynthetic process"/>
    <property type="evidence" value="ECO:0007669"/>
    <property type="project" value="UniProtKB-UniRule"/>
</dbReference>
<evidence type="ECO:0000256" key="5">
    <source>
        <dbReference type="ARBA" id="ARBA00022832"/>
    </source>
</evidence>
<comment type="similarity">
    <text evidence="10">Belongs to the AccA family.</text>
</comment>
<dbReference type="NCBIfam" id="NF041504">
    <property type="entry name" value="AccA_sub"/>
    <property type="match status" value="1"/>
</dbReference>
<evidence type="ECO:0000256" key="7">
    <source>
        <dbReference type="ARBA" id="ARBA00023098"/>
    </source>
</evidence>
<evidence type="ECO:0000256" key="6">
    <source>
        <dbReference type="ARBA" id="ARBA00022840"/>
    </source>
</evidence>
<reference evidence="12 13" key="1">
    <citation type="submission" date="2018-07" db="EMBL/GenBank/DDBJ databases">
        <title>Genomic Encyclopedia of Type Strains, Phase IV (KMG-IV): sequencing the most valuable type-strain genomes for metagenomic binning, comparative biology and taxonomic classification.</title>
        <authorList>
            <person name="Goeker M."/>
        </authorList>
    </citation>
    <scope>NUCLEOTIDE SEQUENCE [LARGE SCALE GENOMIC DNA]</scope>
    <source>
        <strain evidence="12 13">DSM 26725</strain>
    </source>
</reference>
<dbReference type="PANTHER" id="PTHR42853:SF3">
    <property type="entry name" value="ACETYL-COENZYME A CARBOXYLASE CARBOXYL TRANSFERASE SUBUNIT ALPHA, CHLOROPLASTIC"/>
    <property type="match status" value="1"/>
</dbReference>
<comment type="subunit">
    <text evidence="10">Acetyl-CoA carboxylase is a heterohexamer composed of biotin carboxyl carrier protein (AccB), biotin carboxylase (AccC) and two subunits each of ACCase subunit alpha (AccA) and ACCase subunit beta (AccD).</text>
</comment>
<keyword evidence="13" id="KW-1185">Reference proteome</keyword>
<keyword evidence="7 10" id="KW-0443">Lipid metabolism</keyword>
<evidence type="ECO:0000256" key="8">
    <source>
        <dbReference type="ARBA" id="ARBA00023160"/>
    </source>
</evidence>
<keyword evidence="5 10" id="KW-0276">Fatty acid metabolism</keyword>
<evidence type="ECO:0000256" key="2">
    <source>
        <dbReference type="ARBA" id="ARBA00022516"/>
    </source>
</evidence>
<keyword evidence="3 10" id="KW-0808">Transferase</keyword>
<name>A0A3D9FDM0_9SPHN</name>
<comment type="subcellular location">
    <subcellularLocation>
        <location evidence="10">Cytoplasm</location>
    </subcellularLocation>
</comment>